<sequence length="98" mass="11515">MEKCNLTQVPCRKAIMDVVQANKDRRSLQHIYELAELFRIACSGNEAFMELSEEDQERFWLIIDALMMNDLEDLKRVHNLANYLMVKRIKDNVKVAEA</sequence>
<organism evidence="1 3">
    <name type="scientific">Blautia obeum</name>
    <dbReference type="NCBI Taxonomy" id="40520"/>
    <lineage>
        <taxon>Bacteria</taxon>
        <taxon>Bacillati</taxon>
        <taxon>Bacillota</taxon>
        <taxon>Clostridia</taxon>
        <taxon>Lachnospirales</taxon>
        <taxon>Lachnospiraceae</taxon>
        <taxon>Blautia</taxon>
    </lineage>
</organism>
<proteinExistence type="predicted"/>
<dbReference type="Proteomes" id="UP000261222">
    <property type="component" value="Unassembled WGS sequence"/>
</dbReference>
<protein>
    <submittedName>
        <fullName evidence="1">Uncharacterized protein</fullName>
    </submittedName>
</protein>
<dbReference type="EMBL" id="QSUB01000001">
    <property type="protein sequence ID" value="RGN07035.1"/>
    <property type="molecule type" value="Genomic_DNA"/>
</dbReference>
<gene>
    <name evidence="2" type="ORF">DXB81_00415</name>
    <name evidence="1" type="ORF">ERS852394_00411</name>
</gene>
<reference evidence="2 4" key="2">
    <citation type="submission" date="2018-08" db="EMBL/GenBank/DDBJ databases">
        <title>A genome reference for cultivated species of the human gut microbiota.</title>
        <authorList>
            <person name="Zou Y."/>
            <person name="Xue W."/>
            <person name="Luo G."/>
        </authorList>
    </citation>
    <scope>NUCLEOTIDE SEQUENCE [LARGE SCALE GENOMIC DNA]</scope>
    <source>
        <strain evidence="2 4">OM06-11AA</strain>
    </source>
</reference>
<evidence type="ECO:0000313" key="2">
    <source>
        <dbReference type="EMBL" id="RGN07035.1"/>
    </source>
</evidence>
<evidence type="ECO:0000313" key="4">
    <source>
        <dbReference type="Proteomes" id="UP000261222"/>
    </source>
</evidence>
<dbReference type="AlphaFoldDB" id="A0A173XKT6"/>
<dbReference type="EMBL" id="CYZD01000001">
    <property type="protein sequence ID" value="CUN51048.1"/>
    <property type="molecule type" value="Genomic_DNA"/>
</dbReference>
<dbReference type="Proteomes" id="UP000095409">
    <property type="component" value="Unassembled WGS sequence"/>
</dbReference>
<dbReference type="RefSeq" id="WP_005427373.1">
    <property type="nucleotide sequence ID" value="NZ_CYZD01000001.1"/>
</dbReference>
<name>A0A173XKT6_9FIRM</name>
<dbReference type="GeneID" id="79804644"/>
<reference evidence="1 3" key="1">
    <citation type="submission" date="2015-09" db="EMBL/GenBank/DDBJ databases">
        <authorList>
            <consortium name="Pathogen Informatics"/>
        </authorList>
    </citation>
    <scope>NUCLEOTIDE SEQUENCE [LARGE SCALE GENOMIC DNA]</scope>
    <source>
        <strain evidence="1 3">2789STDY5608837</strain>
    </source>
</reference>
<evidence type="ECO:0000313" key="3">
    <source>
        <dbReference type="Proteomes" id="UP000095409"/>
    </source>
</evidence>
<evidence type="ECO:0000313" key="1">
    <source>
        <dbReference type="EMBL" id="CUN51048.1"/>
    </source>
</evidence>
<accession>A0A173XKT6</accession>